<evidence type="ECO:0000313" key="1">
    <source>
        <dbReference type="EMBL" id="TGX98538.1"/>
    </source>
</evidence>
<protein>
    <submittedName>
        <fullName evidence="1">Insulinase family protein</fullName>
    </submittedName>
</protein>
<name>A0AC61R0I2_9FIRM</name>
<keyword evidence="2" id="KW-1185">Reference proteome</keyword>
<organism evidence="1 2">
    <name type="scientific">Hominisplanchenecus murintestinalis</name>
    <dbReference type="NCBI Taxonomy" id="2941517"/>
    <lineage>
        <taxon>Bacteria</taxon>
        <taxon>Bacillati</taxon>
        <taxon>Bacillota</taxon>
        <taxon>Clostridia</taxon>
        <taxon>Lachnospirales</taxon>
        <taxon>Lachnospiraceae</taxon>
        <taxon>Hominisplanchenecus</taxon>
    </lineage>
</organism>
<gene>
    <name evidence="1" type="ORF">E5357_08465</name>
</gene>
<evidence type="ECO:0000313" key="2">
    <source>
        <dbReference type="Proteomes" id="UP000307720"/>
    </source>
</evidence>
<dbReference type="Proteomes" id="UP000307720">
    <property type="component" value="Unassembled WGS sequence"/>
</dbReference>
<comment type="caution">
    <text evidence="1">The sequence shown here is derived from an EMBL/GenBank/DDBJ whole genome shotgun (WGS) entry which is preliminary data.</text>
</comment>
<reference evidence="1" key="1">
    <citation type="submission" date="2019-04" db="EMBL/GenBank/DDBJ databases">
        <title>Microbes associate with the intestines of laboratory mice.</title>
        <authorList>
            <person name="Navarre W."/>
            <person name="Wong E."/>
            <person name="Huang K."/>
            <person name="Tropini C."/>
            <person name="Ng K."/>
            <person name="Yu B."/>
        </authorList>
    </citation>
    <scope>NUCLEOTIDE SEQUENCE</scope>
    <source>
        <strain evidence="1">NM72_1-8</strain>
    </source>
</reference>
<sequence length="970" mass="110813">MEISGYEQLKQERIDDVHSDGYLFRHKKSGARICVLSNDDENKVFYIGFRTPVPDSTGVAHILEHSVLCGSRKFPSKDPFVEMAKGSMNTFLNAMTYPDKTLYPVASCNDADFKNLMDVYMDAVFYPNIYEKEEIFRQEGWSYQLESPEDELTYNGVVYNEMKGVFSSPEDMLDREVQNSLYPDNTYSNESGGDPEYIPDLKFSEFLGFHGKYYHPSNSYIYLYGDMDVEERLGWLDKEYLSKYDAMEVGSEIVRQPAFEKMREVRKHYSVSSTDSTEDNTYFSFNASIGTSLDAKLSNAFAVLEYALLSAPGAHLKQVLLDAKVGKDVMGTYDCGIYQPVFSVIVKNSNPEQKETFMRIIREELERTVAEGLDEKALRAGINYMEFRFREADYGTFPKGLMYGINLLDSWLYDDEKPFDYLFQISIFDYLKQQVGTGYFEELIREYILENPHVSLVILEPEKGMTAKKEEKSRKKLADYKASLSREEIQDLVEKTKKLQEFQETPDTEEQLRTLPMLSLSDLKREAQPLYNQEHYIEETLLLHHNLFTNGIAYVNLLFDTKYVKKEYQPYLGILKATLGLIDTENYSYGELFNEINMRTGGIYASLDVFPNWKEPENYRTALVIQAKTLYGELGFVKKMVEEILFTSNLDNEKRLYEIIAQLKSRLQMVLNSSGHTTAVLHAMSYFSNVGAYNEALGGITFYKLVEDIEEHFEERKAGLIAILKELVSSLFRKDTLMVSCTADVEGFEAVCGYVKELKEKLPEGKLPVQEQIKAVGLKNEGFQNSAEIQFVARAGNYRMAGFSYTGALRVLKVIMGYGYLWENVRVKGGAYGCMSGFSYMGDSYFTSYRDPNLRQTNMVFEGAVEAVRNFTVTEREMTKYIIGTISDMDVPLTPATKGNRSLYAYMSGRTEEDFQKEREQVLGADQEAIRGLADLLAAVLAQGAICVIGNEEKLENDKDLFKALVPFVG</sequence>
<accession>A0AC61R0I2</accession>
<proteinExistence type="predicted"/>
<dbReference type="EMBL" id="SRZB01000016">
    <property type="protein sequence ID" value="TGX98538.1"/>
    <property type="molecule type" value="Genomic_DNA"/>
</dbReference>